<protein>
    <submittedName>
        <fullName evidence="10">Cation transporter</fullName>
    </submittedName>
</protein>
<dbReference type="AlphaFoldDB" id="A0A4R5W733"/>
<evidence type="ECO:0000256" key="7">
    <source>
        <dbReference type="SAM" id="Phobius"/>
    </source>
</evidence>
<feature type="transmembrane region" description="Helical" evidence="7">
    <location>
        <begin position="169"/>
        <end position="187"/>
    </location>
</feature>
<feature type="transmembrane region" description="Helical" evidence="7">
    <location>
        <begin position="128"/>
        <end position="148"/>
    </location>
</feature>
<dbReference type="Pfam" id="PF01545">
    <property type="entry name" value="Cation_efflux"/>
    <property type="match status" value="1"/>
</dbReference>
<dbReference type="InterPro" id="IPR058533">
    <property type="entry name" value="Cation_efflux_TM"/>
</dbReference>
<keyword evidence="4 7" id="KW-0812">Transmembrane</keyword>
<accession>A0A4R5W733</accession>
<name>A0A4R5W733_9BURK</name>
<dbReference type="Proteomes" id="UP000294829">
    <property type="component" value="Unassembled WGS sequence"/>
</dbReference>
<dbReference type="InterPro" id="IPR002524">
    <property type="entry name" value="Cation_efflux"/>
</dbReference>
<dbReference type="Pfam" id="PF16916">
    <property type="entry name" value="ZT_dimer"/>
    <property type="match status" value="1"/>
</dbReference>
<dbReference type="InterPro" id="IPR050291">
    <property type="entry name" value="CDF_Transporter"/>
</dbReference>
<evidence type="ECO:0000256" key="1">
    <source>
        <dbReference type="ARBA" id="ARBA00004141"/>
    </source>
</evidence>
<evidence type="ECO:0000259" key="9">
    <source>
        <dbReference type="Pfam" id="PF16916"/>
    </source>
</evidence>
<comment type="subcellular location">
    <subcellularLocation>
        <location evidence="1">Membrane</location>
        <topology evidence="1">Multi-pass membrane protein</topology>
    </subcellularLocation>
</comment>
<feature type="transmembrane region" description="Helical" evidence="7">
    <location>
        <begin position="92"/>
        <end position="116"/>
    </location>
</feature>
<organism evidence="10 11">
    <name type="scientific">Sapientia aquatica</name>
    <dbReference type="NCBI Taxonomy" id="1549640"/>
    <lineage>
        <taxon>Bacteria</taxon>
        <taxon>Pseudomonadati</taxon>
        <taxon>Pseudomonadota</taxon>
        <taxon>Betaproteobacteria</taxon>
        <taxon>Burkholderiales</taxon>
        <taxon>Oxalobacteraceae</taxon>
        <taxon>Sapientia</taxon>
    </lineage>
</organism>
<dbReference type="InterPro" id="IPR027469">
    <property type="entry name" value="Cation_efflux_TMD_sf"/>
</dbReference>
<evidence type="ECO:0000256" key="4">
    <source>
        <dbReference type="ARBA" id="ARBA00022692"/>
    </source>
</evidence>
<dbReference type="EMBL" id="SMYL01000001">
    <property type="protein sequence ID" value="TDK68673.1"/>
    <property type="molecule type" value="Genomic_DNA"/>
</dbReference>
<dbReference type="Gene3D" id="3.30.70.1350">
    <property type="entry name" value="Cation efflux protein, cytoplasmic domain"/>
    <property type="match status" value="1"/>
</dbReference>
<comment type="caution">
    <text evidence="10">The sequence shown here is derived from an EMBL/GenBank/DDBJ whole genome shotgun (WGS) entry which is preliminary data.</text>
</comment>
<dbReference type="FunFam" id="1.20.1510.10:FF:000006">
    <property type="entry name" value="Divalent cation efflux transporter"/>
    <property type="match status" value="1"/>
</dbReference>
<proteinExistence type="inferred from homology"/>
<dbReference type="SUPFAM" id="SSF160240">
    <property type="entry name" value="Cation efflux protein cytoplasmic domain-like"/>
    <property type="match status" value="1"/>
</dbReference>
<reference evidence="10 11" key="1">
    <citation type="submission" date="2019-03" db="EMBL/GenBank/DDBJ databases">
        <title>Sapientia aquatica gen. nov., sp. nov., isolated from a crater lake.</title>
        <authorList>
            <person name="Felfoldi T."/>
            <person name="Szabo A."/>
            <person name="Toth E."/>
            <person name="Schumann P."/>
            <person name="Keki Z."/>
            <person name="Marialigeti K."/>
            <person name="Mathe I."/>
        </authorList>
    </citation>
    <scope>NUCLEOTIDE SEQUENCE [LARGE SCALE GENOMIC DNA]</scope>
    <source>
        <strain evidence="10 11">SA-152</strain>
    </source>
</reference>
<evidence type="ECO:0000259" key="8">
    <source>
        <dbReference type="Pfam" id="PF01545"/>
    </source>
</evidence>
<dbReference type="PANTHER" id="PTHR43840">
    <property type="entry name" value="MITOCHONDRIAL METAL TRANSPORTER 1-RELATED"/>
    <property type="match status" value="1"/>
</dbReference>
<keyword evidence="3" id="KW-0813">Transport</keyword>
<evidence type="ECO:0000256" key="2">
    <source>
        <dbReference type="ARBA" id="ARBA00008114"/>
    </source>
</evidence>
<dbReference type="GO" id="GO:0008324">
    <property type="term" value="F:monoatomic cation transmembrane transporter activity"/>
    <property type="evidence" value="ECO:0007669"/>
    <property type="project" value="InterPro"/>
</dbReference>
<feature type="domain" description="Cation efflux protein cytoplasmic" evidence="9">
    <location>
        <begin position="223"/>
        <end position="298"/>
    </location>
</feature>
<dbReference type="PANTHER" id="PTHR43840:SF15">
    <property type="entry name" value="MITOCHONDRIAL METAL TRANSPORTER 1-RELATED"/>
    <property type="match status" value="1"/>
</dbReference>
<dbReference type="GO" id="GO:0016020">
    <property type="term" value="C:membrane"/>
    <property type="evidence" value="ECO:0007669"/>
    <property type="project" value="UniProtKB-SubCell"/>
</dbReference>
<evidence type="ECO:0000256" key="6">
    <source>
        <dbReference type="ARBA" id="ARBA00023136"/>
    </source>
</evidence>
<dbReference type="Gene3D" id="1.20.1510.10">
    <property type="entry name" value="Cation efflux protein transmembrane domain"/>
    <property type="match status" value="1"/>
</dbReference>
<evidence type="ECO:0000313" key="11">
    <source>
        <dbReference type="Proteomes" id="UP000294829"/>
    </source>
</evidence>
<feature type="domain" description="Cation efflux protein transmembrane" evidence="8">
    <location>
        <begin position="25"/>
        <end position="218"/>
    </location>
</feature>
<gene>
    <name evidence="10" type="ORF">E2I14_03815</name>
</gene>
<evidence type="ECO:0000313" key="10">
    <source>
        <dbReference type="EMBL" id="TDK68673.1"/>
    </source>
</evidence>
<feature type="transmembrane region" description="Helical" evidence="7">
    <location>
        <begin position="25"/>
        <end position="44"/>
    </location>
</feature>
<keyword evidence="11" id="KW-1185">Reference proteome</keyword>
<dbReference type="SUPFAM" id="SSF161111">
    <property type="entry name" value="Cation efflux protein transmembrane domain-like"/>
    <property type="match status" value="1"/>
</dbReference>
<comment type="similarity">
    <text evidence="2">Belongs to the cation diffusion facilitator (CDF) transporter (TC 2.A.4) family.</text>
</comment>
<keyword evidence="6 7" id="KW-0472">Membrane</keyword>
<evidence type="ECO:0000256" key="5">
    <source>
        <dbReference type="ARBA" id="ARBA00022989"/>
    </source>
</evidence>
<keyword evidence="5 7" id="KW-1133">Transmembrane helix</keyword>
<dbReference type="RefSeq" id="WP_133325543.1">
    <property type="nucleotide sequence ID" value="NZ_SMYL01000001.1"/>
</dbReference>
<sequence length="306" mass="33359">MAEPQPAFQEPDTPDRNAAAHRSTMVSVAVNIVLSIVQIAIGIFSKSQGLISDGIHTLSDLFADFVVLLANKESKKEADEDHQYGHLRYENAASLVLGVLLLIVSVGMLWTAVVKIQAPETIPEVHSIALWVALIALVAKEGLFRYMLAVAERIRSSMLIANAWHARSDAASSLVVALGIIGNLMGYPLFDPIAAFVVGCMVGRMGWKFGWDALHDLMDRAVSPEEFEAIKLTLKETPGVLGLHDMRTRKVGDLIIVDVHLELDGSLTVVEGHKIAQEATARVLREHPVLDVMTHVDPVINGEVKE</sequence>
<dbReference type="InterPro" id="IPR027470">
    <property type="entry name" value="Cation_efflux_CTD"/>
</dbReference>
<dbReference type="OrthoDB" id="9806522at2"/>
<dbReference type="NCBIfam" id="TIGR01297">
    <property type="entry name" value="CDF"/>
    <property type="match status" value="1"/>
</dbReference>
<dbReference type="InterPro" id="IPR036837">
    <property type="entry name" value="Cation_efflux_CTD_sf"/>
</dbReference>
<evidence type="ECO:0000256" key="3">
    <source>
        <dbReference type="ARBA" id="ARBA00022448"/>
    </source>
</evidence>